<evidence type="ECO:0000313" key="3">
    <source>
        <dbReference type="Proteomes" id="UP000545761"/>
    </source>
</evidence>
<reference evidence="2 3" key="1">
    <citation type="submission" date="2020-07" db="EMBL/GenBank/DDBJ databases">
        <title>Streptomyces isolated from Indian soil.</title>
        <authorList>
            <person name="Mandal S."/>
            <person name="Maiti P.K."/>
        </authorList>
    </citation>
    <scope>NUCLEOTIDE SEQUENCE [LARGE SCALE GENOMIC DNA]</scope>
    <source>
        <strain evidence="2 3">PSKA28</strain>
    </source>
</reference>
<protein>
    <submittedName>
        <fullName evidence="2">Uncharacterized protein</fullName>
    </submittedName>
</protein>
<evidence type="ECO:0000256" key="1">
    <source>
        <dbReference type="SAM" id="Phobius"/>
    </source>
</evidence>
<dbReference type="RefSeq" id="WP_181662547.1">
    <property type="nucleotide sequence ID" value="NZ_JACEHE010000050.1"/>
</dbReference>
<dbReference type="Proteomes" id="UP000545761">
    <property type="component" value="Unassembled WGS sequence"/>
</dbReference>
<feature type="transmembrane region" description="Helical" evidence="1">
    <location>
        <begin position="12"/>
        <end position="39"/>
    </location>
</feature>
<keyword evidence="1" id="KW-1133">Transmembrane helix</keyword>
<proteinExistence type="predicted"/>
<keyword evidence="1" id="KW-0472">Membrane</keyword>
<dbReference type="EMBL" id="JACEHE010000050">
    <property type="protein sequence ID" value="MBA2951636.1"/>
    <property type="molecule type" value="Genomic_DNA"/>
</dbReference>
<evidence type="ECO:0000313" key="2">
    <source>
        <dbReference type="EMBL" id="MBA2951636.1"/>
    </source>
</evidence>
<accession>A0A7W0IE18</accession>
<gene>
    <name evidence="2" type="ORF">H1D24_39255</name>
</gene>
<dbReference type="AlphaFoldDB" id="A0A7W0IE18"/>
<name>A0A7W0IE18_9ACTN</name>
<comment type="caution">
    <text evidence="2">The sequence shown here is derived from an EMBL/GenBank/DDBJ whole genome shotgun (WGS) entry which is preliminary data.</text>
</comment>
<organism evidence="2 3">
    <name type="scientific">Streptomyces himalayensis subsp. himalayensis</name>
    <dbReference type="NCBI Taxonomy" id="2756131"/>
    <lineage>
        <taxon>Bacteria</taxon>
        <taxon>Bacillati</taxon>
        <taxon>Actinomycetota</taxon>
        <taxon>Actinomycetes</taxon>
        <taxon>Kitasatosporales</taxon>
        <taxon>Streptomycetaceae</taxon>
        <taxon>Streptomyces</taxon>
        <taxon>Streptomyces himalayensis</taxon>
    </lineage>
</organism>
<keyword evidence="1" id="KW-0812">Transmembrane</keyword>
<sequence>MIADALYAANAIFWGALISAAILGFFVAFHAAAACYWLARATRQAWLRIACAGAITELLNNPPADGIRRLHNDLATREGGTQ</sequence>